<dbReference type="InterPro" id="IPR036047">
    <property type="entry name" value="F-box-like_dom_sf"/>
</dbReference>
<dbReference type="InterPro" id="IPR006553">
    <property type="entry name" value="Leu-rich_rpt_Cys-con_subtyp"/>
</dbReference>
<protein>
    <submittedName>
        <fullName evidence="1">Uncharacterized protein</fullName>
    </submittedName>
</protein>
<name>A0ABU6TY83_9FABA</name>
<gene>
    <name evidence="1" type="ORF">PIB30_105776</name>
</gene>
<dbReference type="PANTHER" id="PTHR13318:SF106">
    <property type="entry name" value="F-BOX_LRR-REPEAT PROTEIN 2"/>
    <property type="match status" value="1"/>
</dbReference>
<dbReference type="InterPro" id="IPR032675">
    <property type="entry name" value="LRR_dom_sf"/>
</dbReference>
<dbReference type="Proteomes" id="UP001341840">
    <property type="component" value="Unassembled WGS sequence"/>
</dbReference>
<dbReference type="SUPFAM" id="SSF52047">
    <property type="entry name" value="RNI-like"/>
    <property type="match status" value="2"/>
</dbReference>
<dbReference type="Gene3D" id="3.80.10.10">
    <property type="entry name" value="Ribonuclease Inhibitor"/>
    <property type="match status" value="4"/>
</dbReference>
<dbReference type="SMART" id="SM00367">
    <property type="entry name" value="LRR_CC"/>
    <property type="match status" value="6"/>
</dbReference>
<dbReference type="SUPFAM" id="SSF81383">
    <property type="entry name" value="F-box domain"/>
    <property type="match status" value="1"/>
</dbReference>
<evidence type="ECO:0000313" key="1">
    <source>
        <dbReference type="EMBL" id="MED6153817.1"/>
    </source>
</evidence>
<comment type="caution">
    <text evidence="1">The sequence shown here is derived from an EMBL/GenBank/DDBJ whole genome shotgun (WGS) entry which is preliminary data.</text>
</comment>
<accession>A0ABU6TY83</accession>
<dbReference type="EMBL" id="JASCZI010094601">
    <property type="protein sequence ID" value="MED6153817.1"/>
    <property type="molecule type" value="Genomic_DNA"/>
</dbReference>
<reference evidence="1 2" key="1">
    <citation type="journal article" date="2023" name="Plants (Basel)">
        <title>Bridging the Gap: Combining Genomics and Transcriptomics Approaches to Understand Stylosanthes scabra, an Orphan Legume from the Brazilian Caatinga.</title>
        <authorList>
            <person name="Ferreira-Neto J.R.C."/>
            <person name="da Silva M.D."/>
            <person name="Binneck E."/>
            <person name="de Melo N.F."/>
            <person name="da Silva R.H."/>
            <person name="de Melo A.L.T.M."/>
            <person name="Pandolfi V."/>
            <person name="Bustamante F.O."/>
            <person name="Brasileiro-Vidal A.C."/>
            <person name="Benko-Iseppon A.M."/>
        </authorList>
    </citation>
    <scope>NUCLEOTIDE SEQUENCE [LARGE SCALE GENOMIC DNA]</scope>
    <source>
        <tissue evidence="1">Leaves</tissue>
    </source>
</reference>
<proteinExistence type="predicted"/>
<evidence type="ECO:0000313" key="2">
    <source>
        <dbReference type="Proteomes" id="UP001341840"/>
    </source>
</evidence>
<sequence>MAPSSSSSYSSRNCRYYQQWQPDLPDECWESVFKHISDPHDLESLSLVSSHFLSITNRLLTHLTVSHHTLPFLPALLRRFTNLTSIKLMRYLNGNIDKLLSQIASFNIPSLHSLDISHQNTFPSHGLRQFSLKFPALKSLNCSSTPQDLGLIAECFPNLEEIDVSFPRYRLNMISDGDFHVKALASGLKKLRKVNISGTYTLRDSSIFILCQNCEFLEELVVCQTGCVCRIGFANAIRMTPQLRSLAISRLTSELIDALVSLKGLTCLDLSYASISDDALCALSEQGLPLRKLSLPGCKGYGFGGISCLLRKCNNLQDLDLQGTEFLNDQCVIDLSLLLGNLNFVKLSENRELTDLSLFAILRNCPLITEIKMEKTGLGKQKLQEDCLVVNSHVKSLYLARNSWLNDASVTMLASVCPNLEMMDLSICHGVSKGAIEILWSCRKIQRMNLAQFGYDLLPFQFRVCFDVPTLCVLDLSGLGISNEDLSFISKSCYQLKELELSSCHKITTKGVKQAVKNCKQLRTISLSCCEKVSAGVVAWMVSARPSLRKIRPPPQFHFGEGQWDLFLRRGCFVGQ</sequence>
<organism evidence="1 2">
    <name type="scientific">Stylosanthes scabra</name>
    <dbReference type="NCBI Taxonomy" id="79078"/>
    <lineage>
        <taxon>Eukaryota</taxon>
        <taxon>Viridiplantae</taxon>
        <taxon>Streptophyta</taxon>
        <taxon>Embryophyta</taxon>
        <taxon>Tracheophyta</taxon>
        <taxon>Spermatophyta</taxon>
        <taxon>Magnoliopsida</taxon>
        <taxon>eudicotyledons</taxon>
        <taxon>Gunneridae</taxon>
        <taxon>Pentapetalae</taxon>
        <taxon>rosids</taxon>
        <taxon>fabids</taxon>
        <taxon>Fabales</taxon>
        <taxon>Fabaceae</taxon>
        <taxon>Papilionoideae</taxon>
        <taxon>50 kb inversion clade</taxon>
        <taxon>dalbergioids sensu lato</taxon>
        <taxon>Dalbergieae</taxon>
        <taxon>Pterocarpus clade</taxon>
        <taxon>Stylosanthes</taxon>
    </lineage>
</organism>
<keyword evidence="2" id="KW-1185">Reference proteome</keyword>
<dbReference type="PANTHER" id="PTHR13318">
    <property type="entry name" value="PARTNER OF PAIRED, ISOFORM B-RELATED"/>
    <property type="match status" value="1"/>
</dbReference>